<dbReference type="InterPro" id="IPR036259">
    <property type="entry name" value="MFS_trans_sf"/>
</dbReference>
<sequence length="128" mass="13147">MAATLAAIGSLSLSSAILPALVGALAFAWGASSWCQTPPQQHRLVEAAPDETPLVIALNSSGIYIGIGLGTLIGDLAGAENATWMFFSGAILAVLTSVFLVSTSRKAPSTQNGTPLNQGPNPRKWTRG</sequence>
<dbReference type="Gene3D" id="1.20.1250.20">
    <property type="entry name" value="MFS general substrate transporter like domains"/>
    <property type="match status" value="1"/>
</dbReference>
<organism evidence="3 4">
    <name type="scientific">Corynebacterium kalidii</name>
    <dbReference type="NCBI Taxonomy" id="2931982"/>
    <lineage>
        <taxon>Bacteria</taxon>
        <taxon>Bacillati</taxon>
        <taxon>Actinomycetota</taxon>
        <taxon>Actinomycetes</taxon>
        <taxon>Mycobacteriales</taxon>
        <taxon>Corynebacteriaceae</taxon>
        <taxon>Corynebacterium</taxon>
    </lineage>
</organism>
<keyword evidence="2" id="KW-0812">Transmembrane</keyword>
<gene>
    <name evidence="3" type="ORF">MUN33_09535</name>
</gene>
<reference evidence="3" key="1">
    <citation type="submission" date="2022-04" db="EMBL/GenBank/DDBJ databases">
        <title>Corynebacterium kalidii LD5P10.</title>
        <authorList>
            <person name="Sun J.Q."/>
        </authorList>
    </citation>
    <scope>NUCLEOTIDE SEQUENCE</scope>
    <source>
        <strain evidence="3">LD5P10</strain>
    </source>
</reference>
<evidence type="ECO:0000256" key="1">
    <source>
        <dbReference type="SAM" id="MobiDB-lite"/>
    </source>
</evidence>
<evidence type="ECO:0000313" key="4">
    <source>
        <dbReference type="Proteomes" id="UP001139207"/>
    </source>
</evidence>
<dbReference type="Proteomes" id="UP001139207">
    <property type="component" value="Unassembled WGS sequence"/>
</dbReference>
<dbReference type="EMBL" id="JALIEA010000014">
    <property type="protein sequence ID" value="MCJ7858951.1"/>
    <property type="molecule type" value="Genomic_DNA"/>
</dbReference>
<keyword evidence="4" id="KW-1185">Reference proteome</keyword>
<keyword evidence="2" id="KW-0472">Membrane</keyword>
<evidence type="ECO:0000256" key="2">
    <source>
        <dbReference type="SAM" id="Phobius"/>
    </source>
</evidence>
<feature type="transmembrane region" description="Helical" evidence="2">
    <location>
        <begin position="82"/>
        <end position="101"/>
    </location>
</feature>
<evidence type="ECO:0000313" key="3">
    <source>
        <dbReference type="EMBL" id="MCJ7858951.1"/>
    </source>
</evidence>
<accession>A0A9X1WI16</accession>
<comment type="caution">
    <text evidence="3">The sequence shown here is derived from an EMBL/GenBank/DDBJ whole genome shotgun (WGS) entry which is preliminary data.</text>
</comment>
<feature type="compositionally biased region" description="Polar residues" evidence="1">
    <location>
        <begin position="105"/>
        <end position="120"/>
    </location>
</feature>
<proteinExistence type="predicted"/>
<dbReference type="SUPFAM" id="SSF103473">
    <property type="entry name" value="MFS general substrate transporter"/>
    <property type="match status" value="1"/>
</dbReference>
<name>A0A9X1WI16_9CORY</name>
<dbReference type="AlphaFoldDB" id="A0A9X1WI16"/>
<keyword evidence="2" id="KW-1133">Transmembrane helix</keyword>
<dbReference type="RefSeq" id="WP_244804691.1">
    <property type="nucleotide sequence ID" value="NZ_JALIEA010000014.1"/>
</dbReference>
<protein>
    <recommendedName>
        <fullName evidence="5">MFS transporter</fullName>
    </recommendedName>
</protein>
<evidence type="ECO:0008006" key="5">
    <source>
        <dbReference type="Google" id="ProtNLM"/>
    </source>
</evidence>
<feature type="region of interest" description="Disordered" evidence="1">
    <location>
        <begin position="105"/>
        <end position="128"/>
    </location>
</feature>